<name>A0A125PVE2_XANCT</name>
<dbReference type="AlphaFoldDB" id="A0A125PVE2"/>
<dbReference type="Proteomes" id="UP000055854">
    <property type="component" value="Unassembled WGS sequence"/>
</dbReference>
<accession>A0A125PVE2</accession>
<gene>
    <name evidence="1" type="ORF">ATB53_16625</name>
</gene>
<dbReference type="EMBL" id="LNTA01000171">
    <property type="protein sequence ID" value="KWV13010.1"/>
    <property type="molecule type" value="Genomic_DNA"/>
</dbReference>
<proteinExistence type="predicted"/>
<evidence type="ECO:0000313" key="2">
    <source>
        <dbReference type="Proteomes" id="UP000055854"/>
    </source>
</evidence>
<organism evidence="1 2">
    <name type="scientific">Xanthomonas campestris pv. translucens</name>
    <dbReference type="NCBI Taxonomy" id="343"/>
    <lineage>
        <taxon>Bacteria</taxon>
        <taxon>Pseudomonadati</taxon>
        <taxon>Pseudomonadota</taxon>
        <taxon>Gammaproteobacteria</taxon>
        <taxon>Lysobacterales</taxon>
        <taxon>Lysobacteraceae</taxon>
        <taxon>Xanthomonas</taxon>
        <taxon>Xanthomonas translucens group</taxon>
    </lineage>
</organism>
<protein>
    <submittedName>
        <fullName evidence="1">Uncharacterized protein</fullName>
    </submittedName>
</protein>
<comment type="caution">
    <text evidence="1">The sequence shown here is derived from an EMBL/GenBank/DDBJ whole genome shotgun (WGS) entry which is preliminary data.</text>
</comment>
<sequence length="110" mass="12609">MENDAALIYNIPRRILLDYAHDPSNELDERREVREHAKHRCYGKERVIKTLAQLSNLYDYIQLMISQLLHDLVILLAFPGVHKVGLPSSSTIRFHDLNAVFIIEGGGDNL</sequence>
<evidence type="ECO:0000313" key="1">
    <source>
        <dbReference type="EMBL" id="KWV13010.1"/>
    </source>
</evidence>
<reference evidence="1 2" key="1">
    <citation type="submission" date="2015-11" db="EMBL/GenBank/DDBJ databases">
        <title>Long Read and Single Molecule DNA Sequencing Simplifies Genome Assembly and TAL Effector Gene Analysis of Xanthomonas translucens.</title>
        <authorList>
            <person name="Peng Z."/>
            <person name="Hu Y."/>
            <person name="Xie J."/>
            <person name="Potnis N."/>
            <person name="Akhunova A."/>
            <person name="Jones J."/>
            <person name="Liu Z."/>
            <person name="White F."/>
            <person name="Liu S."/>
        </authorList>
    </citation>
    <scope>NUCLEOTIDE SEQUENCE [LARGE SCALE GENOMIC DNA]</scope>
    <source>
        <strain evidence="1 2">B1</strain>
    </source>
</reference>